<dbReference type="PROSITE" id="PS51781">
    <property type="entry name" value="SH3B"/>
    <property type="match status" value="1"/>
</dbReference>
<evidence type="ECO:0000256" key="2">
    <source>
        <dbReference type="ARBA" id="ARBA00022670"/>
    </source>
</evidence>
<evidence type="ECO:0000313" key="7">
    <source>
        <dbReference type="EMBL" id="WZL71001.1"/>
    </source>
</evidence>
<organism evidence="7 8">
    <name type="scientific">Defluviitalea saccharophila</name>
    <dbReference type="NCBI Taxonomy" id="879970"/>
    <lineage>
        <taxon>Bacteria</taxon>
        <taxon>Bacillati</taxon>
        <taxon>Bacillota</taxon>
        <taxon>Clostridia</taxon>
        <taxon>Lachnospirales</taxon>
        <taxon>Defluviitaleaceae</taxon>
        <taxon>Defluviitalea</taxon>
    </lineage>
</organism>
<dbReference type="Gene3D" id="2.30.30.40">
    <property type="entry name" value="SH3 Domains"/>
    <property type="match status" value="1"/>
</dbReference>
<keyword evidence="4" id="KW-0788">Thiol protease</keyword>
<keyword evidence="2" id="KW-0645">Protease</keyword>
<dbReference type="Pfam" id="PF00877">
    <property type="entry name" value="NLPC_P60"/>
    <property type="match status" value="1"/>
</dbReference>
<evidence type="ECO:0000313" key="8">
    <source>
        <dbReference type="Proteomes" id="UP001486565"/>
    </source>
</evidence>
<reference evidence="7 8" key="1">
    <citation type="submission" date="2023-03" db="EMBL/GenBank/DDBJ databases">
        <title>Novel Species.</title>
        <authorList>
            <person name="Ma S."/>
        </authorList>
    </citation>
    <scope>NUCLEOTIDE SEQUENCE [LARGE SCALE GENOMIC DNA]</scope>
    <source>
        <strain evidence="7 8">LIND6LT2</strain>
    </source>
</reference>
<name>A0ABZ2Y6M1_9FIRM</name>
<dbReference type="Gene3D" id="3.90.1720.10">
    <property type="entry name" value="endopeptidase domain like (from Nostoc punctiforme)"/>
    <property type="match status" value="1"/>
</dbReference>
<evidence type="ECO:0000259" key="5">
    <source>
        <dbReference type="PROSITE" id="PS51781"/>
    </source>
</evidence>
<accession>A0ABZ2Y6M1</accession>
<dbReference type="SUPFAM" id="SSF54001">
    <property type="entry name" value="Cysteine proteinases"/>
    <property type="match status" value="1"/>
</dbReference>
<evidence type="ECO:0000256" key="4">
    <source>
        <dbReference type="ARBA" id="ARBA00022807"/>
    </source>
</evidence>
<dbReference type="InterPro" id="IPR038765">
    <property type="entry name" value="Papain-like_cys_pep_sf"/>
</dbReference>
<evidence type="ECO:0000256" key="3">
    <source>
        <dbReference type="ARBA" id="ARBA00022801"/>
    </source>
</evidence>
<evidence type="ECO:0000256" key="1">
    <source>
        <dbReference type="ARBA" id="ARBA00007074"/>
    </source>
</evidence>
<dbReference type="PANTHER" id="PTHR47053">
    <property type="entry name" value="MUREIN DD-ENDOPEPTIDASE MEPH-RELATED"/>
    <property type="match status" value="1"/>
</dbReference>
<protein>
    <submittedName>
        <fullName evidence="7">SH3 domain-containing C40 family peptidase</fullName>
    </submittedName>
</protein>
<evidence type="ECO:0000259" key="6">
    <source>
        <dbReference type="PROSITE" id="PS51935"/>
    </source>
</evidence>
<comment type="similarity">
    <text evidence="1">Belongs to the peptidase C40 family.</text>
</comment>
<feature type="domain" description="SH3b" evidence="5">
    <location>
        <begin position="45"/>
        <end position="107"/>
    </location>
</feature>
<dbReference type="InterPro" id="IPR000064">
    <property type="entry name" value="NLP_P60_dom"/>
</dbReference>
<keyword evidence="3" id="KW-0378">Hydrolase</keyword>
<dbReference type="PANTHER" id="PTHR47053:SF1">
    <property type="entry name" value="MUREIN DD-ENDOPEPTIDASE MEPH-RELATED"/>
    <property type="match status" value="1"/>
</dbReference>
<feature type="domain" description="NlpC/P60" evidence="6">
    <location>
        <begin position="121"/>
        <end position="246"/>
    </location>
</feature>
<dbReference type="Proteomes" id="UP001486565">
    <property type="component" value="Chromosome"/>
</dbReference>
<dbReference type="EMBL" id="CP121687">
    <property type="protein sequence ID" value="WZL71001.1"/>
    <property type="molecule type" value="Genomic_DNA"/>
</dbReference>
<dbReference type="PROSITE" id="PS51935">
    <property type="entry name" value="NLPC_P60"/>
    <property type="match status" value="1"/>
</dbReference>
<proteinExistence type="inferred from homology"/>
<dbReference type="RefSeq" id="WP_341877964.1">
    <property type="nucleotide sequence ID" value="NZ_CP121687.1"/>
</dbReference>
<dbReference type="InterPro" id="IPR003646">
    <property type="entry name" value="SH3-like_bac-type"/>
</dbReference>
<dbReference type="Pfam" id="PF08239">
    <property type="entry name" value="SH3_3"/>
    <property type="match status" value="1"/>
</dbReference>
<dbReference type="InterPro" id="IPR051202">
    <property type="entry name" value="Peptidase_C40"/>
</dbReference>
<gene>
    <name evidence="7" type="ORF">QBE51_05620</name>
</gene>
<sequence length="249" mass="28354">MKKFNHLRLKYLVGFLIILLLNGSILYAEINESNKVSKTNIVLSSTWGIVNQDCINIRQYPDSNAKILGTANKKDVLIVTGKYKKWYRIRYKNKSAWIYAQYLEGYNIPFIREIIPMTKEEILRREIVHYAKQFIGTPYCYGGTDLRKGVDCSGFTRAVMQNFGISIHRTSSGQFHNGTIVKKADLSPADLVFFDTSGRNNGKISHVGLYIGNDKFIHATTTKGVKIDDLSQGYYKRTYVLAASVIDEK</sequence>
<keyword evidence="8" id="KW-1185">Reference proteome</keyword>